<dbReference type="Gene3D" id="1.10.1900.10">
    <property type="entry name" value="c-terminal domain of poly(a) binding protein"/>
    <property type="match status" value="1"/>
</dbReference>
<comment type="caution">
    <text evidence="1">The sequence shown here is derived from an EMBL/GenBank/DDBJ whole genome shotgun (WGS) entry which is preliminary data.</text>
</comment>
<dbReference type="SUPFAM" id="SSF158560">
    <property type="entry name" value="BH3980-like"/>
    <property type="match status" value="1"/>
</dbReference>
<proteinExistence type="predicted"/>
<evidence type="ECO:0000313" key="2">
    <source>
        <dbReference type="Proteomes" id="UP000004846"/>
    </source>
</evidence>
<gene>
    <name evidence="1" type="ORF">HMPREF9498_03311</name>
</gene>
<dbReference type="Pfam" id="PF06304">
    <property type="entry name" value="DUF1048"/>
    <property type="match status" value="1"/>
</dbReference>
<sequence>MSNFKALIKKVVGDKKEYKEYKRRIAALPAEYRQVFQEIEKYAWHFSDHSGANMFNALTDLLDLFEEGAANGTPIKNITGEKVGDFAETIVNEVAGKWTDKQKEKLNHQFSKQ</sequence>
<evidence type="ECO:0008006" key="3">
    <source>
        <dbReference type="Google" id="ProtNLM"/>
    </source>
</evidence>
<reference evidence="1 2" key="1">
    <citation type="submission" date="2010-07" db="EMBL/GenBank/DDBJ databases">
        <authorList>
            <person name="Sid Ahmed O."/>
        </authorList>
    </citation>
    <scope>NUCLEOTIDE SEQUENCE [LARGE SCALE GENOMIC DNA]</scope>
    <source>
        <strain evidence="1 2">TX4248</strain>
    </source>
</reference>
<accession>A0A125W1U9</accession>
<dbReference type="AlphaFoldDB" id="A0A125W1U9"/>
<dbReference type="PIRSF" id="PIRSF029876">
    <property type="entry name" value="UCP029876"/>
    <property type="match status" value="1"/>
</dbReference>
<name>A0A125W1U9_ENTFL</name>
<dbReference type="EMBL" id="AEBR01000110">
    <property type="protein sequence ID" value="EFM81369.1"/>
    <property type="molecule type" value="Genomic_DNA"/>
</dbReference>
<protein>
    <recommendedName>
        <fullName evidence="3">DUF1048 domain-containing protein</fullName>
    </recommendedName>
</protein>
<dbReference type="Proteomes" id="UP000004846">
    <property type="component" value="Unassembled WGS sequence"/>
</dbReference>
<evidence type="ECO:0000313" key="1">
    <source>
        <dbReference type="EMBL" id="EFM81369.1"/>
    </source>
</evidence>
<organism evidence="1 2">
    <name type="scientific">Enterococcus faecalis TX4248</name>
    <dbReference type="NCBI Taxonomy" id="749495"/>
    <lineage>
        <taxon>Bacteria</taxon>
        <taxon>Bacillati</taxon>
        <taxon>Bacillota</taxon>
        <taxon>Bacilli</taxon>
        <taxon>Lactobacillales</taxon>
        <taxon>Enterococcaceae</taxon>
        <taxon>Enterococcus</taxon>
    </lineage>
</organism>
<dbReference type="HOGENOM" id="CLU_157789_0_1_9"/>
<dbReference type="InterPro" id="IPR008316">
    <property type="entry name" value="UCP029876"/>
</dbReference>
<dbReference type="RefSeq" id="WP_002357836.1">
    <property type="nucleotide sequence ID" value="NZ_GL454489.1"/>
</dbReference>